<feature type="domain" description="Histidine kinase" evidence="11">
    <location>
        <begin position="27"/>
        <end position="231"/>
    </location>
</feature>
<evidence type="ECO:0000313" key="13">
    <source>
        <dbReference type="Proteomes" id="UP000674234"/>
    </source>
</evidence>
<evidence type="ECO:0000259" key="11">
    <source>
        <dbReference type="PROSITE" id="PS50109"/>
    </source>
</evidence>
<dbReference type="CDD" id="cd00075">
    <property type="entry name" value="HATPase"/>
    <property type="match status" value="1"/>
</dbReference>
<evidence type="ECO:0000313" key="12">
    <source>
        <dbReference type="EMBL" id="MBP2707126.1"/>
    </source>
</evidence>
<keyword evidence="4" id="KW-0597">Phosphoprotein</keyword>
<keyword evidence="7 12" id="KW-0418">Kinase</keyword>
<evidence type="ECO:0000256" key="2">
    <source>
        <dbReference type="ARBA" id="ARBA00004236"/>
    </source>
</evidence>
<dbReference type="SUPFAM" id="SSF47384">
    <property type="entry name" value="Homodimeric domain of signal transducing histidine kinase"/>
    <property type="match status" value="1"/>
</dbReference>
<dbReference type="InterPro" id="IPR003661">
    <property type="entry name" value="HisK_dim/P_dom"/>
</dbReference>
<comment type="catalytic activity">
    <reaction evidence="1">
        <text>ATP + protein L-histidine = ADP + protein N-phospho-L-histidine.</text>
        <dbReference type="EC" id="2.7.13.3"/>
    </reaction>
</comment>
<dbReference type="SMART" id="SM00388">
    <property type="entry name" value="HisKA"/>
    <property type="match status" value="1"/>
</dbReference>
<dbReference type="Gene3D" id="3.30.565.10">
    <property type="entry name" value="Histidine kinase-like ATPase, C-terminal domain"/>
    <property type="match status" value="1"/>
</dbReference>
<dbReference type="SUPFAM" id="SSF55874">
    <property type="entry name" value="ATPase domain of HSP90 chaperone/DNA topoisomerase II/histidine kinase"/>
    <property type="match status" value="1"/>
</dbReference>
<proteinExistence type="predicted"/>
<evidence type="ECO:0000256" key="9">
    <source>
        <dbReference type="ARBA" id="ARBA00023012"/>
    </source>
</evidence>
<dbReference type="PANTHER" id="PTHR45436">
    <property type="entry name" value="SENSOR HISTIDINE KINASE YKOH"/>
    <property type="match status" value="1"/>
</dbReference>
<name>A0A941AKE7_9ACTN</name>
<dbReference type="AlphaFoldDB" id="A0A941AKE7"/>
<evidence type="ECO:0000256" key="3">
    <source>
        <dbReference type="ARBA" id="ARBA00012438"/>
    </source>
</evidence>
<keyword evidence="8" id="KW-1133">Transmembrane helix</keyword>
<keyword evidence="13" id="KW-1185">Reference proteome</keyword>
<keyword evidence="5" id="KW-0808">Transferase</keyword>
<dbReference type="Proteomes" id="UP000674234">
    <property type="component" value="Unassembled WGS sequence"/>
</dbReference>
<comment type="subcellular location">
    <subcellularLocation>
        <location evidence="2">Cell membrane</location>
    </subcellularLocation>
</comment>
<evidence type="ECO:0000256" key="4">
    <source>
        <dbReference type="ARBA" id="ARBA00022553"/>
    </source>
</evidence>
<keyword evidence="9" id="KW-0902">Two-component regulatory system</keyword>
<dbReference type="CDD" id="cd00082">
    <property type="entry name" value="HisKA"/>
    <property type="match status" value="1"/>
</dbReference>
<dbReference type="SMART" id="SM00387">
    <property type="entry name" value="HATPase_c"/>
    <property type="match status" value="1"/>
</dbReference>
<dbReference type="InterPro" id="IPR004358">
    <property type="entry name" value="Sig_transdc_His_kin-like_C"/>
</dbReference>
<sequence length="271" mass="29551">MSVPKTTEQAEQMLRQVLSLQRQFVADASHELLTPIAGIRAHLEAARLYPEDLREAIDGALTVTSRLERIVADLLLLADIGSACRNGGERIDLGRLAADELHRHRGSPKPIAELAEGVVVRGVRPLLSRVVAALVDNAERHAATTIRVTVRREGREALLEVSNDGETIPLPERERIFDRFYRRDPARSRNEGGSGLGLAIVREVVTAFDGRITVEDAEPGSRFVVCLPLAPGRGTACFTRPAGTRGEVYPAPSPVCLPSSRLSRRRSGYAS</sequence>
<dbReference type="InterPro" id="IPR005467">
    <property type="entry name" value="His_kinase_dom"/>
</dbReference>
<dbReference type="EC" id="2.7.13.3" evidence="3"/>
<keyword evidence="10" id="KW-0472">Membrane</keyword>
<dbReference type="RefSeq" id="WP_210158404.1">
    <property type="nucleotide sequence ID" value="NZ_JAFCNB010000017.1"/>
</dbReference>
<organism evidence="12 13">
    <name type="scientific">Microbispora oryzae</name>
    <dbReference type="NCBI Taxonomy" id="2806554"/>
    <lineage>
        <taxon>Bacteria</taxon>
        <taxon>Bacillati</taxon>
        <taxon>Actinomycetota</taxon>
        <taxon>Actinomycetes</taxon>
        <taxon>Streptosporangiales</taxon>
        <taxon>Streptosporangiaceae</taxon>
        <taxon>Microbispora</taxon>
    </lineage>
</organism>
<dbReference type="Pfam" id="PF00512">
    <property type="entry name" value="HisKA"/>
    <property type="match status" value="1"/>
</dbReference>
<evidence type="ECO:0000256" key="5">
    <source>
        <dbReference type="ARBA" id="ARBA00022679"/>
    </source>
</evidence>
<dbReference type="InterPro" id="IPR036097">
    <property type="entry name" value="HisK_dim/P_sf"/>
</dbReference>
<evidence type="ECO:0000256" key="1">
    <source>
        <dbReference type="ARBA" id="ARBA00000085"/>
    </source>
</evidence>
<dbReference type="Gene3D" id="1.10.287.130">
    <property type="match status" value="1"/>
</dbReference>
<evidence type="ECO:0000256" key="10">
    <source>
        <dbReference type="ARBA" id="ARBA00023136"/>
    </source>
</evidence>
<dbReference type="Pfam" id="PF02518">
    <property type="entry name" value="HATPase_c"/>
    <property type="match status" value="1"/>
</dbReference>
<accession>A0A941AKE7</accession>
<gene>
    <name evidence="12" type="ORF">JOL79_25395</name>
</gene>
<reference evidence="12" key="1">
    <citation type="submission" date="2021-02" db="EMBL/GenBank/DDBJ databases">
        <title>Draft genome sequence of Microbispora sp. RL4-1S isolated from rice leaves in Thailand.</title>
        <authorList>
            <person name="Muangham S."/>
            <person name="Duangmal K."/>
        </authorList>
    </citation>
    <scope>NUCLEOTIDE SEQUENCE</scope>
    <source>
        <strain evidence="12">RL4-1S</strain>
    </source>
</reference>
<dbReference type="InterPro" id="IPR003594">
    <property type="entry name" value="HATPase_dom"/>
</dbReference>
<dbReference type="PRINTS" id="PR00344">
    <property type="entry name" value="BCTRLSENSOR"/>
</dbReference>
<dbReference type="InterPro" id="IPR036890">
    <property type="entry name" value="HATPase_C_sf"/>
</dbReference>
<protein>
    <recommendedName>
        <fullName evidence="3">histidine kinase</fullName>
        <ecNumber evidence="3">2.7.13.3</ecNumber>
    </recommendedName>
</protein>
<dbReference type="GO" id="GO:0005886">
    <property type="term" value="C:plasma membrane"/>
    <property type="evidence" value="ECO:0007669"/>
    <property type="project" value="UniProtKB-SubCell"/>
</dbReference>
<evidence type="ECO:0000256" key="7">
    <source>
        <dbReference type="ARBA" id="ARBA00022777"/>
    </source>
</evidence>
<evidence type="ECO:0000256" key="8">
    <source>
        <dbReference type="ARBA" id="ARBA00022989"/>
    </source>
</evidence>
<keyword evidence="6" id="KW-0812">Transmembrane</keyword>
<dbReference type="PROSITE" id="PS50109">
    <property type="entry name" value="HIS_KIN"/>
    <property type="match status" value="1"/>
</dbReference>
<dbReference type="InterPro" id="IPR050428">
    <property type="entry name" value="TCS_sensor_his_kinase"/>
</dbReference>
<dbReference type="PANTHER" id="PTHR45436:SF5">
    <property type="entry name" value="SENSOR HISTIDINE KINASE TRCS"/>
    <property type="match status" value="1"/>
</dbReference>
<dbReference type="GO" id="GO:0000155">
    <property type="term" value="F:phosphorelay sensor kinase activity"/>
    <property type="evidence" value="ECO:0007669"/>
    <property type="project" value="InterPro"/>
</dbReference>
<comment type="caution">
    <text evidence="12">The sequence shown here is derived from an EMBL/GenBank/DDBJ whole genome shotgun (WGS) entry which is preliminary data.</text>
</comment>
<evidence type="ECO:0000256" key="6">
    <source>
        <dbReference type="ARBA" id="ARBA00022692"/>
    </source>
</evidence>
<dbReference type="EMBL" id="JAFCNB010000017">
    <property type="protein sequence ID" value="MBP2707126.1"/>
    <property type="molecule type" value="Genomic_DNA"/>
</dbReference>